<gene>
    <name evidence="13" type="ORF">OH76DRAFT_1509436</name>
</gene>
<keyword evidence="4 10" id="KW-0732">Signal</keyword>
<comment type="similarity">
    <text evidence="2 9">Belongs to the GMC oxidoreductase family.</text>
</comment>
<evidence type="ECO:0000256" key="8">
    <source>
        <dbReference type="PIRSR" id="PIRSR000137-2"/>
    </source>
</evidence>
<feature type="active site" description="Proton donor" evidence="7">
    <location>
        <position position="548"/>
    </location>
</feature>
<feature type="domain" description="Glucose-methanol-choline oxidoreductase N-terminal" evidence="12">
    <location>
        <begin position="294"/>
        <end position="308"/>
    </location>
</feature>
<evidence type="ECO:0000256" key="4">
    <source>
        <dbReference type="ARBA" id="ARBA00022729"/>
    </source>
</evidence>
<protein>
    <submittedName>
        <fullName evidence="13">Alcohol oxidase</fullName>
    </submittedName>
</protein>
<dbReference type="InterPro" id="IPR007867">
    <property type="entry name" value="GMC_OxRtase_C"/>
</dbReference>
<dbReference type="PANTHER" id="PTHR11552">
    <property type="entry name" value="GLUCOSE-METHANOL-CHOLINE GMC OXIDOREDUCTASE"/>
    <property type="match status" value="1"/>
</dbReference>
<dbReference type="GO" id="GO:0050660">
    <property type="term" value="F:flavin adenine dinucleotide binding"/>
    <property type="evidence" value="ECO:0007669"/>
    <property type="project" value="InterPro"/>
</dbReference>
<dbReference type="Pfam" id="PF00732">
    <property type="entry name" value="GMC_oxred_N"/>
    <property type="match status" value="1"/>
</dbReference>
<reference evidence="13 14" key="1">
    <citation type="journal article" date="2018" name="Biotechnol. Biofuels">
        <title>Integrative visual omics of the white-rot fungus Polyporus brumalis exposes the biotechnological potential of its oxidative enzymes for delignifying raw plant biomass.</title>
        <authorList>
            <person name="Miyauchi S."/>
            <person name="Rancon A."/>
            <person name="Drula E."/>
            <person name="Hage H."/>
            <person name="Chaduli D."/>
            <person name="Favel A."/>
            <person name="Grisel S."/>
            <person name="Henrissat B."/>
            <person name="Herpoel-Gimbert I."/>
            <person name="Ruiz-Duenas F.J."/>
            <person name="Chevret D."/>
            <person name="Hainaut M."/>
            <person name="Lin J."/>
            <person name="Wang M."/>
            <person name="Pangilinan J."/>
            <person name="Lipzen A."/>
            <person name="Lesage-Meessen L."/>
            <person name="Navarro D."/>
            <person name="Riley R."/>
            <person name="Grigoriev I.V."/>
            <person name="Zhou S."/>
            <person name="Raouche S."/>
            <person name="Rosso M.N."/>
        </authorList>
    </citation>
    <scope>NUCLEOTIDE SEQUENCE [LARGE SCALE GENOMIC DNA]</scope>
    <source>
        <strain evidence="13 14">BRFM 1820</strain>
    </source>
</reference>
<feature type="active site" description="Proton acceptor" evidence="7">
    <location>
        <position position="592"/>
    </location>
</feature>
<proteinExistence type="inferred from homology"/>
<dbReference type="OrthoDB" id="269227at2759"/>
<evidence type="ECO:0000256" key="6">
    <source>
        <dbReference type="ARBA" id="ARBA00023002"/>
    </source>
</evidence>
<evidence type="ECO:0000256" key="2">
    <source>
        <dbReference type="ARBA" id="ARBA00010790"/>
    </source>
</evidence>
<dbReference type="SUPFAM" id="SSF51905">
    <property type="entry name" value="FAD/NAD(P)-binding domain"/>
    <property type="match status" value="1"/>
</dbReference>
<evidence type="ECO:0000313" key="14">
    <source>
        <dbReference type="Proteomes" id="UP000256964"/>
    </source>
</evidence>
<accession>A0A371DVF9</accession>
<dbReference type="STRING" id="139420.A0A371DVF9"/>
<dbReference type="InterPro" id="IPR036188">
    <property type="entry name" value="FAD/NAD-bd_sf"/>
</dbReference>
<evidence type="ECO:0000256" key="5">
    <source>
        <dbReference type="ARBA" id="ARBA00022827"/>
    </source>
</evidence>
<dbReference type="Gene3D" id="3.30.560.10">
    <property type="entry name" value="Glucose Oxidase, domain 3"/>
    <property type="match status" value="1"/>
</dbReference>
<dbReference type="PIRSF" id="PIRSF000137">
    <property type="entry name" value="Alcohol_oxidase"/>
    <property type="match status" value="1"/>
</dbReference>
<evidence type="ECO:0000313" key="13">
    <source>
        <dbReference type="EMBL" id="RDX56529.1"/>
    </source>
</evidence>
<dbReference type="EMBL" id="KZ857380">
    <property type="protein sequence ID" value="RDX56529.1"/>
    <property type="molecule type" value="Genomic_DNA"/>
</dbReference>
<feature type="signal peptide" evidence="10">
    <location>
        <begin position="1"/>
        <end position="18"/>
    </location>
</feature>
<dbReference type="Proteomes" id="UP000256964">
    <property type="component" value="Unassembled WGS sequence"/>
</dbReference>
<keyword evidence="6" id="KW-0560">Oxidoreductase</keyword>
<feature type="binding site" evidence="8">
    <location>
        <begin position="593"/>
        <end position="594"/>
    </location>
    <ligand>
        <name>FAD</name>
        <dbReference type="ChEBI" id="CHEBI:57692"/>
    </ligand>
</feature>
<dbReference type="InterPro" id="IPR012132">
    <property type="entry name" value="GMC_OxRdtase"/>
</dbReference>
<evidence type="ECO:0000259" key="12">
    <source>
        <dbReference type="PROSITE" id="PS00624"/>
    </source>
</evidence>
<feature type="domain" description="Glucose-methanol-choline oxidoreductase N-terminal" evidence="11">
    <location>
        <begin position="95"/>
        <end position="118"/>
    </location>
</feature>
<keyword evidence="3 9" id="KW-0285">Flavoprotein</keyword>
<sequence>MHLILLGALCSTLPYALSADTAGGGIAGLVVAARLSEDPRVTVAVIEAGAHYVDEPLIDTPEQFGQAIGNPKFDWNFVTAPQSGLDNSVVSYPRGKMLGGSSGINFMAWDRASVKEYDAWQELGAKGWNWETLLPYLKKVETVSAPTSSQLFPGATEIPEATFDEYHGRAGPLQASYNIFYTNVTTPYVETVNGLGIPTKSDPYRGNGTGIFNTELTIDRTQNPGKRTYAANTYYRGDKPNLTVFLATQATKLNFASHSSTGHLRATGVNVVAVNATGINGTITARKEVLLAAGSIQSPQLLELSGIGNKTILESLGIKTLVDLPGVGENLQDHTLLAQDFEMHDDIFTYDELRNNATYLAEQEAEYFANGTGIFASASFALTFPTVKSVVSSEVLASLRDKAAQLVASPGISALTKAQYKLQSDWLVGDDVAYLEYIMFPTGGRTAVTPTPGSVYITIWVGMMHPFGRGSVHINSSNPFVQPIIDPRYLGNDVDTQLALESTKFVRKITESEPLASYVVGPHEPSANVTSDDDWLKYIKTFLGTIYHPMGTAAMLPRQVGGVVDPATLKVYGTTNLRVVDASVIPMLLGTHPQASIYAIAERAADMIKGLV</sequence>
<evidence type="ECO:0000256" key="3">
    <source>
        <dbReference type="ARBA" id="ARBA00022630"/>
    </source>
</evidence>
<dbReference type="InterPro" id="IPR000172">
    <property type="entry name" value="GMC_OxRdtase_N"/>
</dbReference>
<dbReference type="SUPFAM" id="SSF54373">
    <property type="entry name" value="FAD-linked reductases, C-terminal domain"/>
    <property type="match status" value="1"/>
</dbReference>
<evidence type="ECO:0000256" key="9">
    <source>
        <dbReference type="RuleBase" id="RU003968"/>
    </source>
</evidence>
<organism evidence="13 14">
    <name type="scientific">Lentinus brumalis</name>
    <dbReference type="NCBI Taxonomy" id="2498619"/>
    <lineage>
        <taxon>Eukaryota</taxon>
        <taxon>Fungi</taxon>
        <taxon>Dikarya</taxon>
        <taxon>Basidiomycota</taxon>
        <taxon>Agaricomycotina</taxon>
        <taxon>Agaricomycetes</taxon>
        <taxon>Polyporales</taxon>
        <taxon>Polyporaceae</taxon>
        <taxon>Lentinus</taxon>
    </lineage>
</organism>
<dbReference type="PANTHER" id="PTHR11552:SF201">
    <property type="entry name" value="GLUCOSE-METHANOL-CHOLINE OXIDOREDUCTASE N-TERMINAL DOMAIN-CONTAINING PROTEIN"/>
    <property type="match status" value="1"/>
</dbReference>
<evidence type="ECO:0000256" key="7">
    <source>
        <dbReference type="PIRSR" id="PIRSR000137-1"/>
    </source>
</evidence>
<evidence type="ECO:0000256" key="10">
    <source>
        <dbReference type="SAM" id="SignalP"/>
    </source>
</evidence>
<dbReference type="GO" id="GO:0016614">
    <property type="term" value="F:oxidoreductase activity, acting on CH-OH group of donors"/>
    <property type="evidence" value="ECO:0007669"/>
    <property type="project" value="InterPro"/>
</dbReference>
<evidence type="ECO:0000259" key="11">
    <source>
        <dbReference type="PROSITE" id="PS00623"/>
    </source>
</evidence>
<name>A0A371DVF9_9APHY</name>
<dbReference type="Pfam" id="PF05199">
    <property type="entry name" value="GMC_oxred_C"/>
    <property type="match status" value="1"/>
</dbReference>
<dbReference type="AlphaFoldDB" id="A0A371DVF9"/>
<dbReference type="Gene3D" id="3.50.50.60">
    <property type="entry name" value="FAD/NAD(P)-binding domain"/>
    <property type="match status" value="1"/>
</dbReference>
<keyword evidence="14" id="KW-1185">Reference proteome</keyword>
<dbReference type="PROSITE" id="PS00624">
    <property type="entry name" value="GMC_OXRED_2"/>
    <property type="match status" value="1"/>
</dbReference>
<comment type="cofactor">
    <cofactor evidence="1 8">
        <name>FAD</name>
        <dbReference type="ChEBI" id="CHEBI:57692"/>
    </cofactor>
</comment>
<dbReference type="PROSITE" id="PS00623">
    <property type="entry name" value="GMC_OXRED_1"/>
    <property type="match status" value="1"/>
</dbReference>
<keyword evidence="5 8" id="KW-0274">FAD</keyword>
<feature type="chain" id="PRO_5016663671" evidence="10">
    <location>
        <begin position="19"/>
        <end position="612"/>
    </location>
</feature>
<evidence type="ECO:0000256" key="1">
    <source>
        <dbReference type="ARBA" id="ARBA00001974"/>
    </source>
</evidence>